<dbReference type="EMBL" id="VFPE01000003">
    <property type="protein sequence ID" value="TQM25112.1"/>
    <property type="molecule type" value="Genomic_DNA"/>
</dbReference>
<comment type="caution">
    <text evidence="2">The sequence shown here is derived from an EMBL/GenBank/DDBJ whole genome shotgun (WGS) entry which is preliminary data.</text>
</comment>
<evidence type="ECO:0000313" key="2">
    <source>
        <dbReference type="EMBL" id="TQM25112.1"/>
    </source>
</evidence>
<dbReference type="Proteomes" id="UP000320235">
    <property type="component" value="Unassembled WGS sequence"/>
</dbReference>
<organism evidence="2 3">
    <name type="scientific">Microbacterium kyungheense</name>
    <dbReference type="NCBI Taxonomy" id="1263636"/>
    <lineage>
        <taxon>Bacteria</taxon>
        <taxon>Bacillati</taxon>
        <taxon>Actinomycetota</taxon>
        <taxon>Actinomycetes</taxon>
        <taxon>Micrococcales</taxon>
        <taxon>Microbacteriaceae</taxon>
        <taxon>Microbacterium</taxon>
    </lineage>
</organism>
<dbReference type="AlphaFoldDB" id="A0A543EU56"/>
<reference evidence="2 3" key="1">
    <citation type="submission" date="2019-06" db="EMBL/GenBank/DDBJ databases">
        <title>Sequencing the genomes of 1000 actinobacteria strains.</title>
        <authorList>
            <person name="Klenk H.-P."/>
        </authorList>
    </citation>
    <scope>NUCLEOTIDE SEQUENCE [LARGE SCALE GENOMIC DNA]</scope>
    <source>
        <strain evidence="2 3">DSM 105492</strain>
    </source>
</reference>
<evidence type="ECO:0000313" key="3">
    <source>
        <dbReference type="Proteomes" id="UP000320235"/>
    </source>
</evidence>
<feature type="region of interest" description="Disordered" evidence="1">
    <location>
        <begin position="95"/>
        <end position="119"/>
    </location>
</feature>
<dbReference type="OrthoDB" id="5072539at2"/>
<sequence length="119" mass="13205">MAVDWITPDELDDLWDDADGIDDEMRQALLDAAQDACEAWVPEEGDPERPRDTTIRLAQLTLVRGLWNDAIADEGGSIGADGFDYNPPWLAREARRMMRPPRGGTPPTGHDPEPEPTPL</sequence>
<gene>
    <name evidence="2" type="ORF">FB391_2571</name>
</gene>
<dbReference type="RefSeq" id="WP_141894853.1">
    <property type="nucleotide sequence ID" value="NZ_BAABLH010000002.1"/>
</dbReference>
<keyword evidence="3" id="KW-1185">Reference proteome</keyword>
<proteinExistence type="predicted"/>
<evidence type="ECO:0000256" key="1">
    <source>
        <dbReference type="SAM" id="MobiDB-lite"/>
    </source>
</evidence>
<accession>A0A543EU56</accession>
<name>A0A543EU56_9MICO</name>
<evidence type="ECO:0008006" key="4">
    <source>
        <dbReference type="Google" id="ProtNLM"/>
    </source>
</evidence>
<protein>
    <recommendedName>
        <fullName evidence="4">Gp19/Gp15/Gp42-like protein</fullName>
    </recommendedName>
</protein>